<evidence type="ECO:0000313" key="1">
    <source>
        <dbReference type="EMBL" id="EMS54723.1"/>
    </source>
</evidence>
<name>M7YVE9_TRIUA</name>
<reference evidence="1" key="1">
    <citation type="journal article" date="2013" name="Nature">
        <title>Draft genome of the wheat A-genome progenitor Triticum urartu.</title>
        <authorList>
            <person name="Ling H.Q."/>
            <person name="Zhao S."/>
            <person name="Liu D."/>
            <person name="Wang J."/>
            <person name="Sun H."/>
            <person name="Zhang C."/>
            <person name="Fan H."/>
            <person name="Li D."/>
            <person name="Dong L."/>
            <person name="Tao Y."/>
            <person name="Gao C."/>
            <person name="Wu H."/>
            <person name="Li Y."/>
            <person name="Cui Y."/>
            <person name="Guo X."/>
            <person name="Zheng S."/>
            <person name="Wang B."/>
            <person name="Yu K."/>
            <person name="Liang Q."/>
            <person name="Yang W."/>
            <person name="Lou X."/>
            <person name="Chen J."/>
            <person name="Feng M."/>
            <person name="Jian J."/>
            <person name="Zhang X."/>
            <person name="Luo G."/>
            <person name="Jiang Y."/>
            <person name="Liu J."/>
            <person name="Wang Z."/>
            <person name="Sha Y."/>
            <person name="Zhang B."/>
            <person name="Wu H."/>
            <person name="Tang D."/>
            <person name="Shen Q."/>
            <person name="Xue P."/>
            <person name="Zou S."/>
            <person name="Wang X."/>
            <person name="Liu X."/>
            <person name="Wang F."/>
            <person name="Yang Y."/>
            <person name="An X."/>
            <person name="Dong Z."/>
            <person name="Zhang K."/>
            <person name="Zhang X."/>
            <person name="Luo M.C."/>
            <person name="Dvorak J."/>
            <person name="Tong Y."/>
            <person name="Wang J."/>
            <person name="Yang H."/>
            <person name="Li Z."/>
            <person name="Wang D."/>
            <person name="Zhang A."/>
            <person name="Wang J."/>
        </authorList>
    </citation>
    <scope>NUCLEOTIDE SEQUENCE</scope>
</reference>
<sequence length="75" mass="8003">MARAAMGQGRMAPVDLASGRHTEEQVHGAVARLWAYGRMGFHSGSACAMGHQLPTRVSSFYSTLESVPRNASGKL</sequence>
<proteinExistence type="predicted"/>
<dbReference type="AlphaFoldDB" id="M7YVE9"/>
<organism evidence="1">
    <name type="scientific">Triticum urartu</name>
    <name type="common">Red wild einkorn</name>
    <name type="synonym">Crithodium urartu</name>
    <dbReference type="NCBI Taxonomy" id="4572"/>
    <lineage>
        <taxon>Eukaryota</taxon>
        <taxon>Viridiplantae</taxon>
        <taxon>Streptophyta</taxon>
        <taxon>Embryophyta</taxon>
        <taxon>Tracheophyta</taxon>
        <taxon>Spermatophyta</taxon>
        <taxon>Magnoliopsida</taxon>
        <taxon>Liliopsida</taxon>
        <taxon>Poales</taxon>
        <taxon>Poaceae</taxon>
        <taxon>BOP clade</taxon>
        <taxon>Pooideae</taxon>
        <taxon>Triticodae</taxon>
        <taxon>Triticeae</taxon>
        <taxon>Triticinae</taxon>
        <taxon>Triticum</taxon>
    </lineage>
</organism>
<protein>
    <submittedName>
        <fullName evidence="1">Uncharacterized protein</fullName>
    </submittedName>
</protein>
<dbReference type="EMBL" id="KD178989">
    <property type="protein sequence ID" value="EMS54723.1"/>
    <property type="molecule type" value="Genomic_DNA"/>
</dbReference>
<accession>M7YVE9</accession>
<gene>
    <name evidence="1" type="ORF">TRIUR3_21603</name>
</gene>